<gene>
    <name evidence="1" type="ORF">WKI58_35500</name>
</gene>
<comment type="caution">
    <text evidence="1">The sequence shown here is derived from an EMBL/GenBank/DDBJ whole genome shotgun (WGS) entry which is preliminary data.</text>
</comment>
<proteinExistence type="predicted"/>
<reference evidence="1" key="1">
    <citation type="submission" date="2024-03" db="EMBL/GenBank/DDBJ databases">
        <title>Novel Streptomyces species of biotechnological and ecological value are a feature of Machair soil.</title>
        <authorList>
            <person name="Prole J.R."/>
            <person name="Goodfellow M."/>
            <person name="Allenby N."/>
            <person name="Ward A.C."/>
        </authorList>
    </citation>
    <scope>NUCLEOTIDE SEQUENCE</scope>
    <source>
        <strain evidence="1">MS1.AVA.4</strain>
    </source>
</reference>
<dbReference type="Proteomes" id="UP001375539">
    <property type="component" value="Unassembled WGS sequence"/>
</dbReference>
<organism evidence="1 2">
    <name type="scientific">Streptomyces pratisoli</name>
    <dbReference type="NCBI Taxonomy" id="3139917"/>
    <lineage>
        <taxon>Bacteria</taxon>
        <taxon>Bacillati</taxon>
        <taxon>Actinomycetota</taxon>
        <taxon>Actinomycetes</taxon>
        <taxon>Kitasatosporales</taxon>
        <taxon>Streptomycetaceae</taxon>
        <taxon>Streptomyces</taxon>
    </lineage>
</organism>
<evidence type="ECO:0000313" key="2">
    <source>
        <dbReference type="Proteomes" id="UP001375539"/>
    </source>
</evidence>
<accession>A0ACC6QTD8</accession>
<sequence>MESRYPEAEEVAREVELLVKVYVQRLQAGDASDLARIGAPWYTDKERAAQRLIARYGVHAEEPVEAVVSDPVTPGLATVELRFGDGRRQVVDLTQYDDVWWLALGNGDPAKP</sequence>
<keyword evidence="2" id="KW-1185">Reference proteome</keyword>
<name>A0ACC6QTD8_9ACTN</name>
<evidence type="ECO:0000313" key="1">
    <source>
        <dbReference type="EMBL" id="MEJ8661753.1"/>
    </source>
</evidence>
<protein>
    <submittedName>
        <fullName evidence="1">Uncharacterized protein</fullName>
    </submittedName>
</protein>
<dbReference type="EMBL" id="JBBKAI010000002">
    <property type="protein sequence ID" value="MEJ8661753.1"/>
    <property type="molecule type" value="Genomic_DNA"/>
</dbReference>